<dbReference type="AlphaFoldDB" id="A0A814MJE7"/>
<organism evidence="1 2">
    <name type="scientific">Adineta ricciae</name>
    <name type="common">Rotifer</name>
    <dbReference type="NCBI Taxonomy" id="249248"/>
    <lineage>
        <taxon>Eukaryota</taxon>
        <taxon>Metazoa</taxon>
        <taxon>Spiralia</taxon>
        <taxon>Gnathifera</taxon>
        <taxon>Rotifera</taxon>
        <taxon>Eurotatoria</taxon>
        <taxon>Bdelloidea</taxon>
        <taxon>Adinetida</taxon>
        <taxon>Adinetidae</taxon>
        <taxon>Adineta</taxon>
    </lineage>
</organism>
<accession>A0A814MJE7</accession>
<gene>
    <name evidence="1" type="ORF">EDS130_LOCUS18900</name>
</gene>
<proteinExistence type="predicted"/>
<comment type="caution">
    <text evidence="1">The sequence shown here is derived from an EMBL/GenBank/DDBJ whole genome shotgun (WGS) entry which is preliminary data.</text>
</comment>
<protein>
    <submittedName>
        <fullName evidence="1">Uncharacterized protein</fullName>
    </submittedName>
</protein>
<name>A0A814MJE7_ADIRI</name>
<evidence type="ECO:0000313" key="2">
    <source>
        <dbReference type="Proteomes" id="UP000663852"/>
    </source>
</evidence>
<evidence type="ECO:0000313" key="1">
    <source>
        <dbReference type="EMBL" id="CAF1079807.1"/>
    </source>
</evidence>
<dbReference type="EMBL" id="CAJNOJ010000089">
    <property type="protein sequence ID" value="CAF1079807.1"/>
    <property type="molecule type" value="Genomic_DNA"/>
</dbReference>
<dbReference type="Proteomes" id="UP000663852">
    <property type="component" value="Unassembled WGS sequence"/>
</dbReference>
<sequence>MQWGNFVDGKKLKSVEIWTWEQWRNQDFRPSGQKIANFGKTIGQEEAKFLSPHMSQDLSLAHHAVDHEIQHHHVYTKIIPES</sequence>
<reference evidence="1" key="1">
    <citation type="submission" date="2021-02" db="EMBL/GenBank/DDBJ databases">
        <authorList>
            <person name="Nowell W R."/>
        </authorList>
    </citation>
    <scope>NUCLEOTIDE SEQUENCE</scope>
</reference>